<evidence type="ECO:0000313" key="2">
    <source>
        <dbReference type="Proteomes" id="UP000295344"/>
    </source>
</evidence>
<dbReference type="OrthoDB" id="9909011at2"/>
<dbReference type="EMBL" id="SOAM01000001">
    <property type="protein sequence ID" value="TDS79525.1"/>
    <property type="molecule type" value="Genomic_DNA"/>
</dbReference>
<proteinExistence type="predicted"/>
<dbReference type="Proteomes" id="UP000295344">
    <property type="component" value="Unassembled WGS sequence"/>
</dbReference>
<organism evidence="1 2">
    <name type="scientific">Amnibacterium kyonggiense</name>
    <dbReference type="NCBI Taxonomy" id="595671"/>
    <lineage>
        <taxon>Bacteria</taxon>
        <taxon>Bacillati</taxon>
        <taxon>Actinomycetota</taxon>
        <taxon>Actinomycetes</taxon>
        <taxon>Micrococcales</taxon>
        <taxon>Microbacteriaceae</taxon>
        <taxon>Amnibacterium</taxon>
    </lineage>
</organism>
<comment type="caution">
    <text evidence="1">The sequence shown here is derived from an EMBL/GenBank/DDBJ whole genome shotgun (WGS) entry which is preliminary data.</text>
</comment>
<sequence>MSQITIEVSGDVKRRLVARARQAGVTVPALVSDLVAANAVLLSDPEWTTPPRSLVVKIAELVDQEVSAEIIAIQLGIADDIVEAGIRERARLERLAERYAR</sequence>
<name>A0A4R7FP63_9MICO</name>
<dbReference type="AlphaFoldDB" id="A0A4R7FP63"/>
<keyword evidence="2" id="KW-1185">Reference proteome</keyword>
<protein>
    <submittedName>
        <fullName evidence="1">Uncharacterized protein</fullName>
    </submittedName>
</protein>
<evidence type="ECO:0000313" key="1">
    <source>
        <dbReference type="EMBL" id="TDS79525.1"/>
    </source>
</evidence>
<dbReference type="RefSeq" id="WP_133763789.1">
    <property type="nucleotide sequence ID" value="NZ_BAAARP010000001.1"/>
</dbReference>
<reference evidence="1 2" key="1">
    <citation type="submission" date="2019-03" db="EMBL/GenBank/DDBJ databases">
        <title>Genomic Encyclopedia of Archaeal and Bacterial Type Strains, Phase II (KMG-II): from individual species to whole genera.</title>
        <authorList>
            <person name="Goeker M."/>
        </authorList>
    </citation>
    <scope>NUCLEOTIDE SEQUENCE [LARGE SCALE GENOMIC DNA]</scope>
    <source>
        <strain evidence="1 2">DSM 24782</strain>
    </source>
</reference>
<accession>A0A4R7FP63</accession>
<gene>
    <name evidence="1" type="ORF">CLV52_0054</name>
</gene>